<dbReference type="SUPFAM" id="SSF51126">
    <property type="entry name" value="Pectin lyase-like"/>
    <property type="match status" value="1"/>
</dbReference>
<evidence type="ECO:0000259" key="1">
    <source>
        <dbReference type="Pfam" id="PF03212"/>
    </source>
</evidence>
<organism evidence="2">
    <name type="scientific">Salmonella enterica subsp. arizonae serovar 41:z4,z23:-</name>
    <dbReference type="NCBI Taxonomy" id="1151166"/>
    <lineage>
        <taxon>Bacteria</taxon>
        <taxon>Pseudomonadati</taxon>
        <taxon>Pseudomonadota</taxon>
        <taxon>Gammaproteobacteria</taxon>
        <taxon>Enterobacterales</taxon>
        <taxon>Enterobacteriaceae</taxon>
        <taxon>Salmonella</taxon>
    </lineage>
</organism>
<gene>
    <name evidence="2" type="ORF">G9G42_004655</name>
</gene>
<sequence>MVIFFSKTFVINKALELVKLKFFGFISSALYYHTAVFAADYNRNIIDYHQILTNGDSVTNSTVVSSGRLTLYSGAKSNGINIESDGIMEVNKNATDKSSIIHTGGIQYVDGFSLNTTIYGEQKISGSVEGTLIKGGYQSVYGSAQAINTTLSNGGVQYVAGIAKDTIIESGQQYIQSGGKGSDTTINNGGIQNVEGGSVTNTTINDGGTQNVTGGSVTNTIINDGGTQNVDGGTATDTTINYGGIQNVNGGIVTNTTINEVGEMYAWGGSVSNTIVNGGYLDVAGSSTIIKNTVVNNGGYVNVLDGKVKNVEVSGQNASLYIGSAGYNVKPVISGAITASDRGHIFLGYGADSSGADITLNSDAFLQLNNAGMCTTDCLYTLNSLALSGGRVFHSNGGWNTLNLSSLSGNGDFYMYTEVASGKGDLLNVTGNATGAFRLFVQDSGVSPTSDDSLLLVKTGGGDAVFTLGNKGGIVELGTWEYRLKENNSGSWLLSPELKPAPQPDPA</sequence>
<dbReference type="InterPro" id="IPR011050">
    <property type="entry name" value="Pectin_lyase_fold/virulence"/>
</dbReference>
<dbReference type="Pfam" id="PF03212">
    <property type="entry name" value="Pertactin"/>
    <property type="match status" value="1"/>
</dbReference>
<dbReference type="InterPro" id="IPR006315">
    <property type="entry name" value="OM_autotransptr_brl_dom"/>
</dbReference>
<dbReference type="Gene3D" id="2.160.20.20">
    <property type="match status" value="1"/>
</dbReference>
<reference evidence="2" key="1">
    <citation type="journal article" date="2018" name="Genome Biol.">
        <title>SKESA: strategic k-mer extension for scrupulous assemblies.</title>
        <authorList>
            <person name="Souvorov A."/>
            <person name="Agarwala R."/>
            <person name="Lipman D.J."/>
        </authorList>
    </citation>
    <scope>NUCLEOTIDE SEQUENCE</scope>
    <source>
        <strain evidence="2">12-2393</strain>
    </source>
</reference>
<name>A0A741N8J4_SALER</name>
<feature type="non-terminal residue" evidence="2">
    <location>
        <position position="507"/>
    </location>
</feature>
<feature type="domain" description="Pertactin central region" evidence="1">
    <location>
        <begin position="383"/>
        <end position="495"/>
    </location>
</feature>
<dbReference type="InterPro" id="IPR012332">
    <property type="entry name" value="Autotransporter_pectin_lyase_C"/>
</dbReference>
<proteinExistence type="predicted"/>
<accession>A0A741N8J4</accession>
<dbReference type="NCBIfam" id="TIGR04415">
    <property type="entry name" value="O_hepto_targRPT"/>
    <property type="match status" value="4"/>
</dbReference>
<dbReference type="CDD" id="cd01343">
    <property type="entry name" value="PL1_Passenger_AT"/>
    <property type="match status" value="1"/>
</dbReference>
<dbReference type="InterPro" id="IPR004899">
    <property type="entry name" value="Pertactin_central"/>
</dbReference>
<comment type="caution">
    <text evidence="2">The sequence shown here is derived from an EMBL/GenBank/DDBJ whole genome shotgun (WGS) entry which is preliminary data.</text>
</comment>
<protein>
    <submittedName>
        <fullName evidence="2">Autotransporter outer membrane beta-barrel domain-containing protein</fullName>
    </submittedName>
</protein>
<dbReference type="AlphaFoldDB" id="A0A741N8J4"/>
<dbReference type="EMBL" id="DAAUAI010000093">
    <property type="protein sequence ID" value="HAF0856193.1"/>
    <property type="molecule type" value="Genomic_DNA"/>
</dbReference>
<reference evidence="2" key="2">
    <citation type="submission" date="2018-07" db="EMBL/GenBank/DDBJ databases">
        <authorList>
            <consortium name="NCBI Pathogen Detection Project"/>
        </authorList>
    </citation>
    <scope>NUCLEOTIDE SEQUENCE</scope>
    <source>
        <strain evidence="2">12-2393</strain>
    </source>
</reference>
<dbReference type="GO" id="GO:0019867">
    <property type="term" value="C:outer membrane"/>
    <property type="evidence" value="ECO:0007669"/>
    <property type="project" value="InterPro"/>
</dbReference>
<dbReference type="NCBIfam" id="TIGR01414">
    <property type="entry name" value="autotrans_barl"/>
    <property type="match status" value="1"/>
</dbReference>
<dbReference type="InterPro" id="IPR030930">
    <property type="entry name" value="AIDA"/>
</dbReference>
<evidence type="ECO:0000313" key="2">
    <source>
        <dbReference type="EMBL" id="HAF0856193.1"/>
    </source>
</evidence>